<name>A0A160DVS2_9GAMM</name>
<reference evidence="1 2" key="1">
    <citation type="submission" date="2016-04" db="EMBL/GenBank/DDBJ databases">
        <title>Complete genome sequence of Dokdonella koreensis DS-123T.</title>
        <authorList>
            <person name="Kim J.F."/>
            <person name="Lee H."/>
            <person name="Kwak M.-J."/>
        </authorList>
    </citation>
    <scope>NUCLEOTIDE SEQUENCE [LARGE SCALE GENOMIC DNA]</scope>
    <source>
        <strain evidence="1 2">DS-123</strain>
    </source>
</reference>
<dbReference type="Proteomes" id="UP000076830">
    <property type="component" value="Chromosome"/>
</dbReference>
<gene>
    <name evidence="1" type="ORF">I596_1890</name>
</gene>
<keyword evidence="2" id="KW-1185">Reference proteome</keyword>
<accession>A0A160DVS2</accession>
<dbReference type="OrthoDB" id="5963205at2"/>
<dbReference type="EMBL" id="CP015249">
    <property type="protein sequence ID" value="ANB17913.1"/>
    <property type="molecule type" value="Genomic_DNA"/>
</dbReference>
<evidence type="ECO:0000313" key="2">
    <source>
        <dbReference type="Proteomes" id="UP000076830"/>
    </source>
</evidence>
<dbReference type="AlphaFoldDB" id="A0A160DVS2"/>
<sequence>MTTSDATPHWRFMAIVEVDEAHDNLAELAPREGPRFRLAPCERSPKGYVWYELAVDGSHGESTAVRDAHIVLRALERLALDMLRTEMRIVSGSEWLALARNLRRA</sequence>
<dbReference type="KEGG" id="dko:I596_1890"/>
<dbReference type="RefSeq" id="WP_150132085.1">
    <property type="nucleotide sequence ID" value="NZ_CP015249.1"/>
</dbReference>
<protein>
    <submittedName>
        <fullName evidence="1">Uncharacterized protein</fullName>
    </submittedName>
</protein>
<proteinExistence type="predicted"/>
<organism evidence="1 2">
    <name type="scientific">Dokdonella koreensis DS-123</name>
    <dbReference type="NCBI Taxonomy" id="1300342"/>
    <lineage>
        <taxon>Bacteria</taxon>
        <taxon>Pseudomonadati</taxon>
        <taxon>Pseudomonadota</taxon>
        <taxon>Gammaproteobacteria</taxon>
        <taxon>Lysobacterales</taxon>
        <taxon>Rhodanobacteraceae</taxon>
        <taxon>Dokdonella</taxon>
    </lineage>
</organism>
<evidence type="ECO:0000313" key="1">
    <source>
        <dbReference type="EMBL" id="ANB17913.1"/>
    </source>
</evidence>